<proteinExistence type="predicted"/>
<protein>
    <submittedName>
        <fullName evidence="1">Uncharacterized protein</fullName>
    </submittedName>
</protein>
<dbReference type="EMBL" id="JH712067">
    <property type="protein sequence ID" value="EFO26061.2"/>
    <property type="molecule type" value="Genomic_DNA"/>
</dbReference>
<evidence type="ECO:0000313" key="1">
    <source>
        <dbReference type="EMBL" id="EFO26061.2"/>
    </source>
</evidence>
<dbReference type="AlphaFoldDB" id="A0A1S0U7I0"/>
<dbReference type="RefSeq" id="XP_020303601.1">
    <property type="nucleotide sequence ID" value="XM_020446004.1"/>
</dbReference>
<accession>A0A1S0U7I0</accession>
<dbReference type="GeneID" id="9939809"/>
<dbReference type="CTD" id="9939809"/>
<name>A0A1S0U7I0_LOALO</name>
<organism evidence="1">
    <name type="scientific">Loa loa</name>
    <name type="common">Eye worm</name>
    <name type="synonym">Filaria loa</name>
    <dbReference type="NCBI Taxonomy" id="7209"/>
    <lineage>
        <taxon>Eukaryota</taxon>
        <taxon>Metazoa</taxon>
        <taxon>Ecdysozoa</taxon>
        <taxon>Nematoda</taxon>
        <taxon>Chromadorea</taxon>
        <taxon>Rhabditida</taxon>
        <taxon>Spirurina</taxon>
        <taxon>Spiruromorpha</taxon>
        <taxon>Filarioidea</taxon>
        <taxon>Onchocercidae</taxon>
        <taxon>Loa</taxon>
    </lineage>
</organism>
<dbReference type="InParanoid" id="A0A1S0U7I0"/>
<sequence length="147" mass="16964">MQQNLLNSLCKDFIPRKVIDTDLLLADIFSLILSVLRKYLKAYKPFAQSTVVTNRKNSDTTQMQRVSTSNKLSVQRKYCYSVPIPKPAPFIYMAQCRILRNPRSRTKFFTAECGLPKLSKKGLCALLNHSLRVAWAWIYDLSDKTEQ</sequence>
<dbReference type="KEGG" id="loa:LOAG_02424"/>
<reference evidence="1" key="1">
    <citation type="submission" date="2012-04" db="EMBL/GenBank/DDBJ databases">
        <title>The Genome Sequence of Loa loa.</title>
        <authorList>
            <consortium name="The Broad Institute Genome Sequencing Platform"/>
            <consortium name="Broad Institute Genome Sequencing Center for Infectious Disease"/>
            <person name="Nutman T.B."/>
            <person name="Fink D.L."/>
            <person name="Russ C."/>
            <person name="Young S."/>
            <person name="Zeng Q."/>
            <person name="Gargeya S."/>
            <person name="Alvarado L."/>
            <person name="Berlin A."/>
            <person name="Chapman S.B."/>
            <person name="Chen Z."/>
            <person name="Freedman E."/>
            <person name="Gellesch M."/>
            <person name="Goldberg J."/>
            <person name="Griggs A."/>
            <person name="Gujja S."/>
            <person name="Heilman E.R."/>
            <person name="Heiman D."/>
            <person name="Howarth C."/>
            <person name="Mehta T."/>
            <person name="Neiman D."/>
            <person name="Pearson M."/>
            <person name="Roberts A."/>
            <person name="Saif S."/>
            <person name="Shea T."/>
            <person name="Shenoy N."/>
            <person name="Sisk P."/>
            <person name="Stolte C."/>
            <person name="Sykes S."/>
            <person name="White J."/>
            <person name="Yandava C."/>
            <person name="Haas B."/>
            <person name="Henn M.R."/>
            <person name="Nusbaum C."/>
            <person name="Birren B."/>
        </authorList>
    </citation>
    <scope>NUCLEOTIDE SEQUENCE [LARGE SCALE GENOMIC DNA]</scope>
</reference>
<gene>
    <name evidence="1" type="ORF">LOAG_02424</name>
</gene>